<gene>
    <name evidence="3" type="ORF">FHP24_27770</name>
</gene>
<dbReference type="EMBL" id="VDMN01000012">
    <property type="protein sequence ID" value="TNM59750.1"/>
    <property type="molecule type" value="Genomic_DNA"/>
</dbReference>
<dbReference type="SUPFAM" id="SSF53474">
    <property type="entry name" value="alpha/beta-Hydrolases"/>
    <property type="match status" value="1"/>
</dbReference>
<name>A0A5C4XAK5_9HYPH</name>
<feature type="compositionally biased region" description="Polar residues" evidence="1">
    <location>
        <begin position="54"/>
        <end position="80"/>
    </location>
</feature>
<dbReference type="InterPro" id="IPR029058">
    <property type="entry name" value="AB_hydrolase_fold"/>
</dbReference>
<accession>A0A5C4XAK5</accession>
<feature type="region of interest" description="Disordered" evidence="1">
    <location>
        <begin position="54"/>
        <end position="87"/>
    </location>
</feature>
<evidence type="ECO:0000313" key="3">
    <source>
        <dbReference type="EMBL" id="TNM59750.1"/>
    </source>
</evidence>
<reference evidence="3 4" key="1">
    <citation type="submission" date="2019-06" db="EMBL/GenBank/DDBJ databases">
        <title>The draft genome of Rhizobium smilacinae PTYR-5.</title>
        <authorList>
            <person name="Liu L."/>
            <person name="Li L."/>
            <person name="Zhang X."/>
        </authorList>
    </citation>
    <scope>NUCLEOTIDE SEQUENCE [LARGE SCALE GENOMIC DNA]</scope>
    <source>
        <strain evidence="3 4">PTYR-5</strain>
    </source>
</reference>
<dbReference type="OrthoDB" id="9770306at2"/>
<dbReference type="Proteomes" id="UP000311605">
    <property type="component" value="Unassembled WGS sequence"/>
</dbReference>
<protein>
    <submittedName>
        <fullName evidence="3">Alpha/beta hydrolase</fullName>
    </submittedName>
</protein>
<keyword evidence="3" id="KW-0378">Hydrolase</keyword>
<keyword evidence="4" id="KW-1185">Reference proteome</keyword>
<dbReference type="Pfam" id="PF08386">
    <property type="entry name" value="Abhydrolase_4"/>
    <property type="match status" value="1"/>
</dbReference>
<organism evidence="3 4">
    <name type="scientific">Aliirhizobium smilacinae</name>
    <dbReference type="NCBI Taxonomy" id="1395944"/>
    <lineage>
        <taxon>Bacteria</taxon>
        <taxon>Pseudomonadati</taxon>
        <taxon>Pseudomonadota</taxon>
        <taxon>Alphaproteobacteria</taxon>
        <taxon>Hyphomicrobiales</taxon>
        <taxon>Rhizobiaceae</taxon>
        <taxon>Aliirhizobium</taxon>
    </lineage>
</organism>
<dbReference type="RefSeq" id="WP_139679489.1">
    <property type="nucleotide sequence ID" value="NZ_VDMN01000012.1"/>
</dbReference>
<feature type="domain" description="Peptidase S33 tripeptidyl aminopeptidase-like C-terminal" evidence="2">
    <location>
        <begin position="11"/>
        <end position="72"/>
    </location>
</feature>
<dbReference type="InterPro" id="IPR013595">
    <property type="entry name" value="Pept_S33_TAP-like_C"/>
</dbReference>
<dbReference type="AlphaFoldDB" id="A0A5C4XAK5"/>
<evidence type="ECO:0000313" key="4">
    <source>
        <dbReference type="Proteomes" id="UP000311605"/>
    </source>
</evidence>
<dbReference type="Gene3D" id="3.40.50.1820">
    <property type="entry name" value="alpha/beta hydrolase"/>
    <property type="match status" value="1"/>
</dbReference>
<sequence>MHEVSCYPRVQPTLITRGEYDNQSTFPRIHEALAQNLPDARTVVVQRVGHSCNQDQSEATNHNISEFLSGPKSTHASDIGTQRHLCS</sequence>
<proteinExistence type="predicted"/>
<dbReference type="GO" id="GO:0016787">
    <property type="term" value="F:hydrolase activity"/>
    <property type="evidence" value="ECO:0007669"/>
    <property type="project" value="UniProtKB-KW"/>
</dbReference>
<comment type="caution">
    <text evidence="3">The sequence shown here is derived from an EMBL/GenBank/DDBJ whole genome shotgun (WGS) entry which is preliminary data.</text>
</comment>
<evidence type="ECO:0000256" key="1">
    <source>
        <dbReference type="SAM" id="MobiDB-lite"/>
    </source>
</evidence>
<evidence type="ECO:0000259" key="2">
    <source>
        <dbReference type="Pfam" id="PF08386"/>
    </source>
</evidence>